<evidence type="ECO:0000256" key="3">
    <source>
        <dbReference type="ARBA" id="ARBA00023242"/>
    </source>
</evidence>
<feature type="compositionally biased region" description="Low complexity" evidence="5">
    <location>
        <begin position="1"/>
        <end position="10"/>
    </location>
</feature>
<dbReference type="SUPFAM" id="SSF57701">
    <property type="entry name" value="Zn2/Cys6 DNA-binding domain"/>
    <property type="match status" value="1"/>
</dbReference>
<feature type="region of interest" description="Disordered" evidence="5">
    <location>
        <begin position="670"/>
        <end position="691"/>
    </location>
</feature>
<dbReference type="InterPro" id="IPR001138">
    <property type="entry name" value="Zn2Cys6_DnaBD"/>
</dbReference>
<dbReference type="InterPro" id="IPR036864">
    <property type="entry name" value="Zn2-C6_fun-type_DNA-bd_sf"/>
</dbReference>
<evidence type="ECO:0000313" key="7">
    <source>
        <dbReference type="EMBL" id="CAL1709671.1"/>
    </source>
</evidence>
<dbReference type="InterPro" id="IPR007219">
    <property type="entry name" value="XnlR_reg_dom"/>
</dbReference>
<accession>A0ABP1DPA3</accession>
<dbReference type="PROSITE" id="PS50048">
    <property type="entry name" value="ZN2_CY6_FUNGAL_2"/>
    <property type="match status" value="1"/>
</dbReference>
<gene>
    <name evidence="7" type="ORF">GFSPODELE1_LOCUS7445</name>
</gene>
<dbReference type="Proteomes" id="UP001497453">
    <property type="component" value="Chromosome 5"/>
</dbReference>
<evidence type="ECO:0000259" key="6">
    <source>
        <dbReference type="PROSITE" id="PS50048"/>
    </source>
</evidence>
<dbReference type="CDD" id="cd12148">
    <property type="entry name" value="fungal_TF_MHR"/>
    <property type="match status" value="1"/>
</dbReference>
<proteinExistence type="predicted"/>
<feature type="compositionally biased region" description="Polar residues" evidence="5">
    <location>
        <begin position="23"/>
        <end position="37"/>
    </location>
</feature>
<dbReference type="InterPro" id="IPR050613">
    <property type="entry name" value="Sec_Metabolite_Reg"/>
</dbReference>
<evidence type="ECO:0000313" key="8">
    <source>
        <dbReference type="Proteomes" id="UP001497453"/>
    </source>
</evidence>
<evidence type="ECO:0000256" key="4">
    <source>
        <dbReference type="SAM" id="Coils"/>
    </source>
</evidence>
<dbReference type="PANTHER" id="PTHR31001:SF56">
    <property type="entry name" value="ZN(2)-C6 FUNGAL-TYPE DOMAIN-CONTAINING PROTEIN"/>
    <property type="match status" value="1"/>
</dbReference>
<evidence type="ECO:0000256" key="5">
    <source>
        <dbReference type="SAM" id="MobiDB-lite"/>
    </source>
</evidence>
<protein>
    <recommendedName>
        <fullName evidence="6">Zn(2)-C6 fungal-type domain-containing protein</fullName>
    </recommendedName>
</protein>
<dbReference type="PANTHER" id="PTHR31001">
    <property type="entry name" value="UNCHARACTERIZED TRANSCRIPTIONAL REGULATORY PROTEIN"/>
    <property type="match status" value="1"/>
</dbReference>
<keyword evidence="4" id="KW-0175">Coiled coil</keyword>
<dbReference type="Gene3D" id="4.10.240.10">
    <property type="entry name" value="Zn(2)-C6 fungal-type DNA-binding domain"/>
    <property type="match status" value="1"/>
</dbReference>
<dbReference type="Pfam" id="PF04082">
    <property type="entry name" value="Fungal_trans"/>
    <property type="match status" value="1"/>
</dbReference>
<keyword evidence="8" id="KW-1185">Reference proteome</keyword>
<name>A0ABP1DPA3_9APHY</name>
<evidence type="ECO:0000256" key="2">
    <source>
        <dbReference type="ARBA" id="ARBA00022723"/>
    </source>
</evidence>
<feature type="coiled-coil region" evidence="4">
    <location>
        <begin position="108"/>
        <end position="142"/>
    </location>
</feature>
<evidence type="ECO:0000256" key="1">
    <source>
        <dbReference type="ARBA" id="ARBA00004123"/>
    </source>
</evidence>
<sequence>MSSQSRSSSSKYKDASDTLHTAGPSSAPISRTQSRSRNSAKEARRIRGEIACAECRRLKIKCDRQGEKYFVLRATGLPLLSVVPCSTCVSRGCAVLCPNDVLPPGDNSRHLNSAMDHLKRKMTKMEERIRALEDALAIAQAQESDTPHVLLSTPWKPDDEDVTLQEPQDFEVPNLENLADALGTLHIDEKEKTMQFFGPTGGTESILLDDHRKLEEATAPSAKENITSADLRALGIPEEADLFYFAFPFTPIGAPRSPARVALDAALPPYARAMTLSRTLLENLSWMFQIVTLRYLTNELIPGIYGYPVTGRKSGYGAHDLALLLIVMAVGALVDMTQAPYNAEALRYYVMARAAAGLESMMEKNSLNTVRFLHLLSIYNGLCGKESSLPNTYALLNIAGIMAQRIGLHIDPSHWNMDEKTSYDRRAYFWNLLQGDSWQSLGTGRPPSLANSSDRCRFPSEEEEARFQQGEVPLGFGVWGHRHTKECLIPLLRFVNAAKPPSYQRVLELDKQFRSAALPLMDDAESTSISASMRWWVRAHYIDLILMFLHRGFFAQALATHPENPLQSPYAHSFVTAYHCACHFIRMTRFQFGKQPQLMTRVWQIWTFTLSGALILGAVALQPKQVIIDPPPSQVFEEACTLFEDAGKINSRAAKALPVLLKMREKVRRMQPSGSVSGHTSPGVKEDPSVNEDSEQIAIFGGKTRLVASTGGTSPPPHAAPVHQVHLSEVPQAASQNIPSPDQQWHYLQTNLSPYLDPSVPSDPGHRNFDIFDNGQGQEAWNAPQGYPDTYQYSGANAAENSDFILNDSWTAFLEGHGALPKPT</sequence>
<comment type="subcellular location">
    <subcellularLocation>
        <location evidence="1">Nucleus</location>
    </subcellularLocation>
</comment>
<keyword evidence="3" id="KW-0539">Nucleus</keyword>
<feature type="domain" description="Zn(2)-C6 fungal-type" evidence="6">
    <location>
        <begin position="51"/>
        <end position="97"/>
    </location>
</feature>
<dbReference type="EMBL" id="OZ037948">
    <property type="protein sequence ID" value="CAL1709671.1"/>
    <property type="molecule type" value="Genomic_DNA"/>
</dbReference>
<reference evidence="8" key="1">
    <citation type="submission" date="2024-04" db="EMBL/GenBank/DDBJ databases">
        <authorList>
            <person name="Shaw F."/>
            <person name="Minotto A."/>
        </authorList>
    </citation>
    <scope>NUCLEOTIDE SEQUENCE [LARGE SCALE GENOMIC DNA]</scope>
</reference>
<organism evidence="7 8">
    <name type="scientific">Somion occarium</name>
    <dbReference type="NCBI Taxonomy" id="3059160"/>
    <lineage>
        <taxon>Eukaryota</taxon>
        <taxon>Fungi</taxon>
        <taxon>Dikarya</taxon>
        <taxon>Basidiomycota</taxon>
        <taxon>Agaricomycotina</taxon>
        <taxon>Agaricomycetes</taxon>
        <taxon>Polyporales</taxon>
        <taxon>Cerrenaceae</taxon>
        <taxon>Somion</taxon>
    </lineage>
</organism>
<dbReference type="CDD" id="cd00067">
    <property type="entry name" value="GAL4"/>
    <property type="match status" value="1"/>
</dbReference>
<dbReference type="SMART" id="SM00906">
    <property type="entry name" value="Fungal_trans"/>
    <property type="match status" value="2"/>
</dbReference>
<keyword evidence="2" id="KW-0479">Metal-binding</keyword>
<feature type="region of interest" description="Disordered" evidence="5">
    <location>
        <begin position="1"/>
        <end position="43"/>
    </location>
</feature>